<dbReference type="CDD" id="cd03031">
    <property type="entry name" value="GRX_GRX_like"/>
    <property type="match status" value="1"/>
</dbReference>
<dbReference type="InterPro" id="IPR002109">
    <property type="entry name" value="Glutaredoxin"/>
</dbReference>
<dbReference type="PANTHER" id="PTHR45669:SF28">
    <property type="entry name" value="GLUTAREDOXIN DOMAIN-CONTAINING PROTEIN"/>
    <property type="match status" value="1"/>
</dbReference>
<feature type="domain" description="Glutaredoxin" evidence="2">
    <location>
        <begin position="234"/>
        <end position="299"/>
    </location>
</feature>
<dbReference type="InterPro" id="IPR036249">
    <property type="entry name" value="Thioredoxin-like_sf"/>
</dbReference>
<dbReference type="SUPFAM" id="SSF52833">
    <property type="entry name" value="Thioredoxin-like"/>
    <property type="match status" value="1"/>
</dbReference>
<accession>A0A2N9GZG2</accession>
<reference evidence="3" key="1">
    <citation type="submission" date="2018-02" db="EMBL/GenBank/DDBJ databases">
        <authorList>
            <person name="Cohen D.B."/>
            <person name="Kent A.D."/>
        </authorList>
    </citation>
    <scope>NUCLEOTIDE SEQUENCE</scope>
</reference>
<organism evidence="3">
    <name type="scientific">Fagus sylvatica</name>
    <name type="common">Beechnut</name>
    <dbReference type="NCBI Taxonomy" id="28930"/>
    <lineage>
        <taxon>Eukaryota</taxon>
        <taxon>Viridiplantae</taxon>
        <taxon>Streptophyta</taxon>
        <taxon>Embryophyta</taxon>
        <taxon>Tracheophyta</taxon>
        <taxon>Spermatophyta</taxon>
        <taxon>Magnoliopsida</taxon>
        <taxon>eudicotyledons</taxon>
        <taxon>Gunneridae</taxon>
        <taxon>Pentapetalae</taxon>
        <taxon>rosids</taxon>
        <taxon>fabids</taxon>
        <taxon>Fagales</taxon>
        <taxon>Fagaceae</taxon>
        <taxon>Fagus</taxon>
    </lineage>
</organism>
<proteinExistence type="predicted"/>
<feature type="region of interest" description="Disordered" evidence="1">
    <location>
        <begin position="92"/>
        <end position="111"/>
    </location>
</feature>
<dbReference type="PROSITE" id="PS51354">
    <property type="entry name" value="GLUTAREDOXIN_2"/>
    <property type="match status" value="1"/>
</dbReference>
<dbReference type="Pfam" id="PF00462">
    <property type="entry name" value="Glutaredoxin"/>
    <property type="match status" value="1"/>
</dbReference>
<gene>
    <name evidence="3" type="ORF">FSB_LOCUS32651</name>
</gene>
<name>A0A2N9GZG2_FAGSY</name>
<evidence type="ECO:0000256" key="1">
    <source>
        <dbReference type="SAM" id="MobiDB-lite"/>
    </source>
</evidence>
<dbReference type="AlphaFoldDB" id="A0A2N9GZG2"/>
<dbReference type="EMBL" id="OIVN01002569">
    <property type="protein sequence ID" value="SPD04769.1"/>
    <property type="molecule type" value="Genomic_DNA"/>
</dbReference>
<dbReference type="Gene3D" id="3.40.30.10">
    <property type="entry name" value="Glutaredoxin"/>
    <property type="match status" value="1"/>
</dbReference>
<dbReference type="Pfam" id="PF23733">
    <property type="entry name" value="GRXCR1-2_C"/>
    <property type="match status" value="1"/>
</dbReference>
<dbReference type="PANTHER" id="PTHR45669">
    <property type="entry name" value="GLUTAREDOXIN DOMAIN-CONTAINING CYSTEINE-RICH PROTEIN CG12206-RELATED"/>
    <property type="match status" value="1"/>
</dbReference>
<protein>
    <recommendedName>
        <fullName evidence="2">Glutaredoxin domain-containing protein</fullName>
    </recommendedName>
</protein>
<evidence type="ECO:0000259" key="2">
    <source>
        <dbReference type="Pfam" id="PF00462"/>
    </source>
</evidence>
<sequence length="375" mass="42533">MKAIMKGKLLKKLKSIRPVGHLRQDRVLQVNASDGYVDSNPTLKVQTHLICEETEQNQIVQTGLTVQEPDIIDVAELMRDLEDEDVDFDTEIDNKENIGPPMETKEKSEPDFRENRALEASEVEHGNCRQKPLSEIDISSFRRPDLNSGTLFDPNLLAAFEQAVKEHIRMNEAERIARIEQENLENIAEATEKEQEQEEVEEEPPSKARRVEEDENPLLSFEEKCPPGGTDSVIFYTTTLRGIRKTFEDCNSIRFLLESFRVVFYERDVSMHTEFKEELWRILDSKAAPPRLFIKGRYIGGAEAVLVLHEQGKFRPLFEGVPIDRSNGACEGCAGVRFVVCSNCSGSHKILSNEGESNMCPECNENGLIICPICC</sequence>
<evidence type="ECO:0000313" key="3">
    <source>
        <dbReference type="EMBL" id="SPD04769.1"/>
    </source>
</evidence>
<feature type="region of interest" description="Disordered" evidence="1">
    <location>
        <begin position="190"/>
        <end position="223"/>
    </location>
</feature>